<organism evidence="1">
    <name type="scientific">Rhizophora mucronata</name>
    <name type="common">Asiatic mangrove</name>
    <dbReference type="NCBI Taxonomy" id="61149"/>
    <lineage>
        <taxon>Eukaryota</taxon>
        <taxon>Viridiplantae</taxon>
        <taxon>Streptophyta</taxon>
        <taxon>Embryophyta</taxon>
        <taxon>Tracheophyta</taxon>
        <taxon>Spermatophyta</taxon>
        <taxon>Magnoliopsida</taxon>
        <taxon>eudicotyledons</taxon>
        <taxon>Gunneridae</taxon>
        <taxon>Pentapetalae</taxon>
        <taxon>rosids</taxon>
        <taxon>fabids</taxon>
        <taxon>Malpighiales</taxon>
        <taxon>Rhizophoraceae</taxon>
        <taxon>Rhizophora</taxon>
    </lineage>
</organism>
<reference evidence="1" key="1">
    <citation type="submission" date="2018-02" db="EMBL/GenBank/DDBJ databases">
        <title>Rhizophora mucronata_Transcriptome.</title>
        <authorList>
            <person name="Meera S.P."/>
            <person name="Sreeshan A."/>
            <person name="Augustine A."/>
        </authorList>
    </citation>
    <scope>NUCLEOTIDE SEQUENCE</scope>
    <source>
        <tissue evidence="1">Leaf</tissue>
    </source>
</reference>
<dbReference type="EMBL" id="GGEC01083179">
    <property type="protein sequence ID" value="MBX63663.1"/>
    <property type="molecule type" value="Transcribed_RNA"/>
</dbReference>
<protein>
    <submittedName>
        <fullName evidence="1">Uncharacterized protein</fullName>
    </submittedName>
</protein>
<proteinExistence type="predicted"/>
<accession>A0A2P2Q9N4</accession>
<sequence>MFSFSFLVLGIY</sequence>
<evidence type="ECO:0000313" key="1">
    <source>
        <dbReference type="EMBL" id="MBX63663.1"/>
    </source>
</evidence>
<name>A0A2P2Q9N4_RHIMU</name>